<evidence type="ECO:0000313" key="1">
    <source>
        <dbReference type="EMBL" id="MCL9816348.1"/>
    </source>
</evidence>
<sequence>MTTCLNCGKPLGSGSTCCYHCQGDRAAPTVSTEVRERVERYFILSSLKCANCDGIHETVTVDGARYTAADFSIETIEEWNNRMQAEEEWPQTVAAVRSHIL</sequence>
<proteinExistence type="predicted"/>
<evidence type="ECO:0000313" key="2">
    <source>
        <dbReference type="Proteomes" id="UP001203207"/>
    </source>
</evidence>
<organism evidence="1 2">
    <name type="scientific">Natronocalculus amylovorans</name>
    <dbReference type="NCBI Taxonomy" id="2917812"/>
    <lineage>
        <taxon>Archaea</taxon>
        <taxon>Methanobacteriati</taxon>
        <taxon>Methanobacteriota</taxon>
        <taxon>Stenosarchaea group</taxon>
        <taxon>Halobacteria</taxon>
        <taxon>Halobacteriales</taxon>
        <taxon>Haloferacaceae</taxon>
        <taxon>Natronocalculus</taxon>
    </lineage>
</organism>
<dbReference type="AlphaFoldDB" id="A0AAE3FWM0"/>
<dbReference type="EMBL" id="JAKRVX010000002">
    <property type="protein sequence ID" value="MCL9816348.1"/>
    <property type="molecule type" value="Genomic_DNA"/>
</dbReference>
<dbReference type="RefSeq" id="WP_250583332.1">
    <property type="nucleotide sequence ID" value="NZ_JAKRVX010000002.1"/>
</dbReference>
<reference evidence="1" key="1">
    <citation type="journal article" date="2022" name="Syst. Appl. Microbiol.">
        <title>Natronocalculus amylovorans gen. nov., sp. nov., and Natranaeroarchaeum aerophilus sp. nov., dominant culturable amylolytic natronoarchaea from hypersaline soda lakes in southwestern Siberia.</title>
        <authorList>
            <person name="Sorokin D.Y."/>
            <person name="Elcheninov A.G."/>
            <person name="Khizhniak T.V."/>
            <person name="Koenen M."/>
            <person name="Bale N.J."/>
            <person name="Damste J.S.S."/>
            <person name="Kublanov I.V."/>
        </authorList>
    </citation>
    <scope>NUCLEOTIDE SEQUENCE</scope>
    <source>
        <strain evidence="1">AArc-St2</strain>
    </source>
</reference>
<reference evidence="1" key="2">
    <citation type="submission" date="2022-02" db="EMBL/GenBank/DDBJ databases">
        <authorList>
            <person name="Elcheninov A.G."/>
            <person name="Sorokin D.Y."/>
            <person name="Kublanov I.V."/>
        </authorList>
    </citation>
    <scope>NUCLEOTIDE SEQUENCE</scope>
    <source>
        <strain evidence="1">AArc-St2</strain>
    </source>
</reference>
<gene>
    <name evidence="1" type="ORF">AArcSt2_05255</name>
</gene>
<protein>
    <submittedName>
        <fullName evidence="1">Uncharacterized protein</fullName>
    </submittedName>
</protein>
<dbReference type="Proteomes" id="UP001203207">
    <property type="component" value="Unassembled WGS sequence"/>
</dbReference>
<name>A0AAE3FWM0_9EURY</name>
<keyword evidence="2" id="KW-1185">Reference proteome</keyword>
<comment type="caution">
    <text evidence="1">The sequence shown here is derived from an EMBL/GenBank/DDBJ whole genome shotgun (WGS) entry which is preliminary data.</text>
</comment>
<accession>A0AAE3FWM0</accession>